<dbReference type="Pfam" id="PF09435">
    <property type="entry name" value="DUF2015"/>
    <property type="match status" value="1"/>
</dbReference>
<feature type="domain" description="Deacetylase sirtuin-type" evidence="11">
    <location>
        <begin position="301"/>
        <end position="598"/>
    </location>
</feature>
<comment type="similarity">
    <text evidence="3">Belongs to the sirtuin family. Class I subfamily.</text>
</comment>
<feature type="active site" description="Proton acceptor" evidence="9">
    <location>
        <position position="434"/>
    </location>
</feature>
<feature type="binding site" evidence="9">
    <location>
        <position position="442"/>
    </location>
    <ligand>
        <name>Zn(2+)</name>
        <dbReference type="ChEBI" id="CHEBI:29105"/>
    </ligand>
</feature>
<dbReference type="OrthoDB" id="420264at2759"/>
<feature type="region of interest" description="Disordered" evidence="10">
    <location>
        <begin position="477"/>
        <end position="505"/>
    </location>
</feature>
<evidence type="ECO:0000256" key="3">
    <source>
        <dbReference type="ARBA" id="ARBA00006924"/>
    </source>
</evidence>
<evidence type="ECO:0000256" key="8">
    <source>
        <dbReference type="ARBA" id="ARBA00023128"/>
    </source>
</evidence>
<evidence type="ECO:0000256" key="10">
    <source>
        <dbReference type="SAM" id="MobiDB-lite"/>
    </source>
</evidence>
<dbReference type="Proteomes" id="UP000757232">
    <property type="component" value="Unassembled WGS sequence"/>
</dbReference>
<evidence type="ECO:0000256" key="1">
    <source>
        <dbReference type="ARBA" id="ARBA00001947"/>
    </source>
</evidence>
<evidence type="ECO:0000313" key="13">
    <source>
        <dbReference type="Proteomes" id="UP000757232"/>
    </source>
</evidence>
<dbReference type="SUPFAM" id="SSF52467">
    <property type="entry name" value="DHS-like NAD/FAD-binding domain"/>
    <property type="match status" value="1"/>
</dbReference>
<feature type="binding site" evidence="9">
    <location>
        <position position="466"/>
    </location>
    <ligand>
        <name>Zn(2+)</name>
        <dbReference type="ChEBI" id="CHEBI:29105"/>
    </ligand>
</feature>
<evidence type="ECO:0000259" key="11">
    <source>
        <dbReference type="PROSITE" id="PS50305"/>
    </source>
</evidence>
<feature type="region of interest" description="Disordered" evidence="10">
    <location>
        <begin position="657"/>
        <end position="715"/>
    </location>
</feature>
<dbReference type="InterPro" id="IPR028978">
    <property type="entry name" value="Chorismate_lyase_/UTRA_dom_sf"/>
</dbReference>
<evidence type="ECO:0000256" key="9">
    <source>
        <dbReference type="PROSITE-ProRule" id="PRU00236"/>
    </source>
</evidence>
<dbReference type="GO" id="GO:0070403">
    <property type="term" value="F:NAD+ binding"/>
    <property type="evidence" value="ECO:0007669"/>
    <property type="project" value="InterPro"/>
</dbReference>
<organism evidence="12 13">
    <name type="scientific">Sanghuangporus baumii</name>
    <name type="common">Phellinus baumii</name>
    <dbReference type="NCBI Taxonomy" id="108892"/>
    <lineage>
        <taxon>Eukaryota</taxon>
        <taxon>Fungi</taxon>
        <taxon>Dikarya</taxon>
        <taxon>Basidiomycota</taxon>
        <taxon>Agaricomycotina</taxon>
        <taxon>Agaricomycetes</taxon>
        <taxon>Hymenochaetales</taxon>
        <taxon>Hymenochaetaceae</taxon>
        <taxon>Sanghuangporus</taxon>
    </lineage>
</organism>
<keyword evidence="7" id="KW-0520">NAD</keyword>
<evidence type="ECO:0000256" key="6">
    <source>
        <dbReference type="ARBA" id="ARBA00022833"/>
    </source>
</evidence>
<dbReference type="InterPro" id="IPR018559">
    <property type="entry name" value="DUF2015"/>
</dbReference>
<feature type="binding site" evidence="9">
    <location>
        <position position="469"/>
    </location>
    <ligand>
        <name>Zn(2+)</name>
        <dbReference type="ChEBI" id="CHEBI:29105"/>
    </ligand>
</feature>
<evidence type="ECO:0000256" key="7">
    <source>
        <dbReference type="ARBA" id="ARBA00023027"/>
    </source>
</evidence>
<dbReference type="GO" id="GO:0005634">
    <property type="term" value="C:nucleus"/>
    <property type="evidence" value="ECO:0007669"/>
    <property type="project" value="TreeGrafter"/>
</dbReference>
<dbReference type="EMBL" id="LNZH02000202">
    <property type="protein sequence ID" value="OCB86393.1"/>
    <property type="molecule type" value="Genomic_DNA"/>
</dbReference>
<feature type="compositionally biased region" description="Basic and acidic residues" evidence="10">
    <location>
        <begin position="677"/>
        <end position="691"/>
    </location>
</feature>
<dbReference type="Gene3D" id="3.30.1600.10">
    <property type="entry name" value="SIR2/SIRT2 'Small Domain"/>
    <property type="match status" value="1"/>
</dbReference>
<keyword evidence="6 9" id="KW-0862">Zinc</keyword>
<dbReference type="AlphaFoldDB" id="A0A9Q5HUS7"/>
<comment type="caution">
    <text evidence="12">The sequence shown here is derived from an EMBL/GenBank/DDBJ whole genome shotgun (WGS) entry which is preliminary data.</text>
</comment>
<feature type="compositionally biased region" description="Basic residues" evidence="10">
    <location>
        <begin position="478"/>
        <end position="489"/>
    </location>
</feature>
<sequence length="1088" mass="121896">MLFLLSLLAFTSLLILLAVYYRRIIIPHLPSRIRSLFPSLSNYQPLTTFSEQAGQGLSSSAFDIEANIHDGDPRAGLDEEGVREVQEIMRRQRVTFDQARLIRHNRILAANGIDSSGVPLDSKARRPCLMSTGPNVLVARQPRQTAASRSGRIVALNDDKNTSLVDELDLSVDFDSDVEDSLGTDLWEDLKDDTQESSLLKQYAVELGYSDNMREFWDYYNQMKTVCPPYSVEAMLSYLRSKGVELWIKQYVIDSSKPLDIAFYALGVLLTRQQRKLDEKARLSLLKAAAFRVMRRRAPKTFACPAMLAAVADRIRFARRIIVLSGAGISVSCGIPDFRSRDGLYAQLFSSGAYDLDDPQQIFLLVRAQDIPFEFYAIAQPPLHQGIRKARKGISVSFRCASLADALLKLLRNYTQNIDGLEAKACISRVYQCHGSFATARCINCRVTVPGDLIRDDLLAQRVPLCTSCNSEEDLKPKKVRRRKKKKKRNDGWESDDAEELSPLPPGIMKPGITFFGEKLSRNFDRKVFRDIKVADLLIVIGTSVKVRPVSEIISHLPHQVETIVINKTPLPHFYPDYQLLGDADTVVKHLIRYLGWKIDAGRPYMDILYRDPQRKHSNSTYKVIGKSGVMLFKGAEGGRYVADLIAERKARGLGPNSPDGVWDGYLTESDTSESEDGGREVMTREDEGQAARKRPRRSLNQKPSDFRTGCLASSFSPPHHSPPFFDVSLSLRSTYSTSCDEMSPTDTYDENRTFVDFPWPKGITPLERIMLSASGDLQRILSFHGLKESLREQYLGPSTKQRTYSSFTLLHHTLSLFRSAFFARPVIISPMFAKTTPPSQSPAALSPSPTCPTTQKRQVHLVCDDRMVCVATSSVTITSPLCAKLFLQEGYAIGQIFRKLGVVPEFELLEAGLVADGGSEHENDDVDVLDEKAKLGADHAKRKIWRRYTLKIEGFSADILEVFPDREMFTRGEEWLVEPRPPVILEEDVDLPELEATPDLSPTETLVQLDEFPFETCVARPYAEPAKESWSDSSNGLLRFMAVFIAVLLLLNVPKEGSGDPAPTYVGNALFGRIARLLDMQGGSDDS</sequence>
<dbReference type="GO" id="GO:0046872">
    <property type="term" value="F:metal ion binding"/>
    <property type="evidence" value="ECO:0007669"/>
    <property type="project" value="UniProtKB-KW"/>
</dbReference>
<accession>A0A9Q5HUS7</accession>
<dbReference type="GO" id="GO:0046970">
    <property type="term" value="F:histone H4K16 deacetylase activity, NAD-dependent"/>
    <property type="evidence" value="ECO:0007669"/>
    <property type="project" value="TreeGrafter"/>
</dbReference>
<dbReference type="PROSITE" id="PS50305">
    <property type="entry name" value="SIRTUIN"/>
    <property type="match status" value="1"/>
</dbReference>
<comment type="cofactor">
    <cofactor evidence="1">
        <name>Zn(2+)</name>
        <dbReference type="ChEBI" id="CHEBI:29105"/>
    </cofactor>
</comment>
<dbReference type="InterPro" id="IPR026591">
    <property type="entry name" value="Sirtuin_cat_small_dom_sf"/>
</dbReference>
<dbReference type="InterPro" id="IPR029035">
    <property type="entry name" value="DHS-like_NAD/FAD-binding_dom"/>
</dbReference>
<evidence type="ECO:0000256" key="5">
    <source>
        <dbReference type="ARBA" id="ARBA00022723"/>
    </source>
</evidence>
<protein>
    <submittedName>
        <fullName evidence="12">SIR2-domain-containing protein</fullName>
    </submittedName>
</protein>
<dbReference type="InterPro" id="IPR026590">
    <property type="entry name" value="Ssirtuin_cat_dom"/>
</dbReference>
<gene>
    <name evidence="12" type="ORF">A7U60_g6511</name>
</gene>
<dbReference type="InterPro" id="IPR003000">
    <property type="entry name" value="Sirtuin"/>
</dbReference>
<dbReference type="PANTHER" id="PTHR11085:SF9">
    <property type="entry name" value="NAD-DEPENDENT PROTEIN DEACETYLASE SIRTUIN-1"/>
    <property type="match status" value="1"/>
</dbReference>
<evidence type="ECO:0000256" key="4">
    <source>
        <dbReference type="ARBA" id="ARBA00022679"/>
    </source>
</evidence>
<dbReference type="InterPro" id="IPR050134">
    <property type="entry name" value="NAD-dep_sirtuin_deacylases"/>
</dbReference>
<evidence type="ECO:0000313" key="12">
    <source>
        <dbReference type="EMBL" id="OCB86393.1"/>
    </source>
</evidence>
<comment type="subcellular location">
    <subcellularLocation>
        <location evidence="2">Mitochondrion</location>
    </subcellularLocation>
</comment>
<keyword evidence="5 9" id="KW-0479">Metal-binding</keyword>
<evidence type="ECO:0000256" key="2">
    <source>
        <dbReference type="ARBA" id="ARBA00004173"/>
    </source>
</evidence>
<name>A0A9Q5HUS7_SANBA</name>
<feature type="binding site" evidence="9">
    <location>
        <position position="445"/>
    </location>
    <ligand>
        <name>Zn(2+)</name>
        <dbReference type="ChEBI" id="CHEBI:29105"/>
    </ligand>
</feature>
<reference evidence="12" key="1">
    <citation type="submission" date="2016-06" db="EMBL/GenBank/DDBJ databases">
        <title>Draft Genome sequence of the fungus Inonotus baumii.</title>
        <authorList>
            <person name="Zhu H."/>
            <person name="Lin W."/>
        </authorList>
    </citation>
    <scope>NUCLEOTIDE SEQUENCE</scope>
    <source>
        <strain evidence="12">821</strain>
    </source>
</reference>
<dbReference type="Pfam" id="PF02146">
    <property type="entry name" value="SIR2"/>
    <property type="match status" value="1"/>
</dbReference>
<dbReference type="PANTHER" id="PTHR11085">
    <property type="entry name" value="NAD-DEPENDENT PROTEIN DEACYLASE SIRTUIN-5, MITOCHONDRIAL-RELATED"/>
    <property type="match status" value="1"/>
</dbReference>
<keyword evidence="13" id="KW-1185">Reference proteome</keyword>
<keyword evidence="4" id="KW-0808">Transferase</keyword>
<keyword evidence="8" id="KW-0496">Mitochondrion</keyword>
<dbReference type="Gene3D" id="3.40.50.1220">
    <property type="entry name" value="TPP-binding domain"/>
    <property type="match status" value="1"/>
</dbReference>
<dbReference type="Gene3D" id="3.40.1410.10">
    <property type="entry name" value="Chorismate lyase-like"/>
    <property type="match status" value="1"/>
</dbReference>
<proteinExistence type="inferred from homology"/>
<dbReference type="GO" id="GO:0005739">
    <property type="term" value="C:mitochondrion"/>
    <property type="evidence" value="ECO:0007669"/>
    <property type="project" value="UniProtKB-SubCell"/>
</dbReference>